<proteinExistence type="predicted"/>
<accession>A0A6V7U0M0</accession>
<dbReference type="Proteomes" id="UP000580250">
    <property type="component" value="Unassembled WGS sequence"/>
</dbReference>
<dbReference type="EMBL" id="CAJEWN010000024">
    <property type="protein sequence ID" value="CAD2139742.1"/>
    <property type="molecule type" value="Genomic_DNA"/>
</dbReference>
<reference evidence="2 3" key="1">
    <citation type="submission" date="2020-08" db="EMBL/GenBank/DDBJ databases">
        <authorList>
            <person name="Koutsovoulos G."/>
            <person name="Danchin GJ E."/>
        </authorList>
    </citation>
    <scope>NUCLEOTIDE SEQUENCE [LARGE SCALE GENOMIC DNA]</scope>
</reference>
<name>A0A6V7U0M0_MELEN</name>
<evidence type="ECO:0000313" key="2">
    <source>
        <dbReference type="EMBL" id="CAD2139742.1"/>
    </source>
</evidence>
<protein>
    <submittedName>
        <fullName evidence="2">Uncharacterized protein</fullName>
    </submittedName>
</protein>
<evidence type="ECO:0000313" key="3">
    <source>
        <dbReference type="Proteomes" id="UP000580250"/>
    </source>
</evidence>
<sequence>MLLKKEYIKVKGKKKKRRMRDCWPRLAMSKQTEKRERIYKHFSKRLNHKKEEEKKNEQAAKSPPPKHF</sequence>
<feature type="compositionally biased region" description="Basic and acidic residues" evidence="1">
    <location>
        <begin position="49"/>
        <end position="58"/>
    </location>
</feature>
<organism evidence="2 3">
    <name type="scientific">Meloidogyne enterolobii</name>
    <name type="common">Root-knot nematode worm</name>
    <name type="synonym">Meloidogyne mayaguensis</name>
    <dbReference type="NCBI Taxonomy" id="390850"/>
    <lineage>
        <taxon>Eukaryota</taxon>
        <taxon>Metazoa</taxon>
        <taxon>Ecdysozoa</taxon>
        <taxon>Nematoda</taxon>
        <taxon>Chromadorea</taxon>
        <taxon>Rhabditida</taxon>
        <taxon>Tylenchina</taxon>
        <taxon>Tylenchomorpha</taxon>
        <taxon>Tylenchoidea</taxon>
        <taxon>Meloidogynidae</taxon>
        <taxon>Meloidogyninae</taxon>
        <taxon>Meloidogyne</taxon>
    </lineage>
</organism>
<evidence type="ECO:0000256" key="1">
    <source>
        <dbReference type="SAM" id="MobiDB-lite"/>
    </source>
</evidence>
<dbReference type="AlphaFoldDB" id="A0A6V7U0M0"/>
<feature type="region of interest" description="Disordered" evidence="1">
    <location>
        <begin position="43"/>
        <end position="68"/>
    </location>
</feature>
<comment type="caution">
    <text evidence="2">The sequence shown here is derived from an EMBL/GenBank/DDBJ whole genome shotgun (WGS) entry which is preliminary data.</text>
</comment>
<gene>
    <name evidence="2" type="ORF">MENT_LOCUS6251</name>
</gene>